<keyword evidence="3" id="KW-0378">Hydrolase</keyword>
<dbReference type="PROSITE" id="PS51130">
    <property type="entry name" value="PDXT_SNO_2"/>
    <property type="match status" value="1"/>
</dbReference>
<evidence type="ECO:0000256" key="5">
    <source>
        <dbReference type="ARBA" id="ARBA00022962"/>
    </source>
</evidence>
<accession>A0A0D2JV35</accession>
<dbReference type="PROSITE" id="PS51273">
    <property type="entry name" value="GATASE_TYPE_1"/>
    <property type="match status" value="1"/>
</dbReference>
<name>A0A0D2JV35_9CHLO</name>
<dbReference type="PANTHER" id="PTHR31559">
    <property type="entry name" value="PYRIDOXAL 5'-PHOSPHATE SYNTHASE SUBUNIT SNO"/>
    <property type="match status" value="1"/>
</dbReference>
<dbReference type="GO" id="GO:0004359">
    <property type="term" value="F:glutaminase activity"/>
    <property type="evidence" value="ECO:0007669"/>
    <property type="project" value="UniProtKB-EC"/>
</dbReference>
<evidence type="ECO:0000256" key="3">
    <source>
        <dbReference type="ARBA" id="ARBA00022801"/>
    </source>
</evidence>
<dbReference type="GO" id="GO:0016740">
    <property type="term" value="F:transferase activity"/>
    <property type="evidence" value="ECO:0007669"/>
    <property type="project" value="UniProtKB-KW"/>
</dbReference>
<dbReference type="GO" id="GO:0016829">
    <property type="term" value="F:lyase activity"/>
    <property type="evidence" value="ECO:0007669"/>
    <property type="project" value="UniProtKB-KW"/>
</dbReference>
<organism evidence="9 10">
    <name type="scientific">Monoraphidium neglectum</name>
    <dbReference type="NCBI Taxonomy" id="145388"/>
    <lineage>
        <taxon>Eukaryota</taxon>
        <taxon>Viridiplantae</taxon>
        <taxon>Chlorophyta</taxon>
        <taxon>core chlorophytes</taxon>
        <taxon>Chlorophyceae</taxon>
        <taxon>CS clade</taxon>
        <taxon>Sphaeropleales</taxon>
        <taxon>Selenastraceae</taxon>
        <taxon>Monoraphidium</taxon>
    </lineage>
</organism>
<feature type="region of interest" description="Disordered" evidence="8">
    <location>
        <begin position="234"/>
        <end position="275"/>
    </location>
</feature>
<evidence type="ECO:0000256" key="4">
    <source>
        <dbReference type="ARBA" id="ARBA00022898"/>
    </source>
</evidence>
<dbReference type="OrthoDB" id="2039at2759"/>
<dbReference type="Gene3D" id="3.40.50.880">
    <property type="match status" value="1"/>
</dbReference>
<dbReference type="GO" id="GO:0008614">
    <property type="term" value="P:pyridoxine metabolic process"/>
    <property type="evidence" value="ECO:0007669"/>
    <property type="project" value="TreeGrafter"/>
</dbReference>
<evidence type="ECO:0000256" key="8">
    <source>
        <dbReference type="SAM" id="MobiDB-lite"/>
    </source>
</evidence>
<keyword evidence="10" id="KW-1185">Reference proteome</keyword>
<dbReference type="InterPro" id="IPR002161">
    <property type="entry name" value="PdxT/SNO"/>
</dbReference>
<dbReference type="GO" id="GO:0042823">
    <property type="term" value="P:pyridoxal phosphate biosynthetic process"/>
    <property type="evidence" value="ECO:0007669"/>
    <property type="project" value="InterPro"/>
</dbReference>
<dbReference type="GeneID" id="25738180"/>
<evidence type="ECO:0000256" key="7">
    <source>
        <dbReference type="ARBA" id="ARBA00049534"/>
    </source>
</evidence>
<proteinExistence type="inferred from homology"/>
<keyword evidence="5 9" id="KW-0315">Glutamine amidotransferase</keyword>
<comment type="catalytic activity">
    <reaction evidence="7">
        <text>L-glutamine + H2O = L-glutamate + NH4(+)</text>
        <dbReference type="Rhea" id="RHEA:15889"/>
        <dbReference type="ChEBI" id="CHEBI:15377"/>
        <dbReference type="ChEBI" id="CHEBI:28938"/>
        <dbReference type="ChEBI" id="CHEBI:29985"/>
        <dbReference type="ChEBI" id="CHEBI:58359"/>
        <dbReference type="EC" id="3.5.1.2"/>
    </reaction>
</comment>
<comment type="similarity">
    <text evidence="1">Belongs to the glutaminase PdxT/SNO family.</text>
</comment>
<gene>
    <name evidence="9" type="ORF">MNEG_5303</name>
</gene>
<dbReference type="HAMAP" id="MF_01615">
    <property type="entry name" value="PdxT"/>
    <property type="match status" value="1"/>
</dbReference>
<dbReference type="GO" id="GO:0005829">
    <property type="term" value="C:cytosol"/>
    <property type="evidence" value="ECO:0007669"/>
    <property type="project" value="TreeGrafter"/>
</dbReference>
<evidence type="ECO:0000256" key="6">
    <source>
        <dbReference type="ARBA" id="ARBA00023239"/>
    </source>
</evidence>
<dbReference type="NCBIfam" id="TIGR03800">
    <property type="entry name" value="PLP_synth_Pdx2"/>
    <property type="match status" value="1"/>
</dbReference>
<dbReference type="InterPro" id="IPR029062">
    <property type="entry name" value="Class_I_gatase-like"/>
</dbReference>
<dbReference type="RefSeq" id="XP_013901672.1">
    <property type="nucleotide sequence ID" value="XM_014046218.1"/>
</dbReference>
<dbReference type="PROSITE" id="PS01236">
    <property type="entry name" value="PDXT_SNO_1"/>
    <property type="match status" value="1"/>
</dbReference>
<dbReference type="AlphaFoldDB" id="A0A0D2JV35"/>
<dbReference type="EMBL" id="KK101001">
    <property type="protein sequence ID" value="KIZ02653.1"/>
    <property type="molecule type" value="Genomic_DNA"/>
</dbReference>
<protein>
    <recommendedName>
        <fullName evidence="2">glutaminase</fullName>
        <ecNumber evidence="2">3.5.1.2</ecNumber>
    </recommendedName>
</protein>
<dbReference type="FunFam" id="3.40.50.880:FF:000041">
    <property type="entry name" value="Glutamine amidotransferase subunit pdxT, putative"/>
    <property type="match status" value="1"/>
</dbReference>
<dbReference type="SUPFAM" id="SSF52317">
    <property type="entry name" value="Class I glutamine amidotransferase-like"/>
    <property type="match status" value="1"/>
</dbReference>
<evidence type="ECO:0000313" key="10">
    <source>
        <dbReference type="Proteomes" id="UP000054498"/>
    </source>
</evidence>
<sequence length="275" mass="29204">MTVEQRGDAVAGAAAATARVTIGVLALQGSFREHMALLSKIEGVTAVEVRTKEELAGVAGLVIPGGESTTMAHIAERWGLIPELQAFAKQGRPIWGTCAGMIFLAERAEGQKKGGQSLLGGLDVCVSRNFFGAQVNSFEAQLPAPAELRSLGGAGTFRAVFIRAPAVVEVGGGVEVLAEYELTEAEAQKAGGRARVAVAVRGGPLLATAFHPELTSDLRWHQLFVEMVRREAAQRQQQQDEAERQAAEQQQGAPLRAPTRPADLPVYGQQFLSRA</sequence>
<dbReference type="Proteomes" id="UP000054498">
    <property type="component" value="Unassembled WGS sequence"/>
</dbReference>
<dbReference type="CDD" id="cd01749">
    <property type="entry name" value="GATase1_PB"/>
    <property type="match status" value="1"/>
</dbReference>
<evidence type="ECO:0000256" key="2">
    <source>
        <dbReference type="ARBA" id="ARBA00012918"/>
    </source>
</evidence>
<keyword evidence="4" id="KW-0663">Pyridoxal phosphate</keyword>
<dbReference type="KEGG" id="mng:MNEG_5303"/>
<evidence type="ECO:0000256" key="1">
    <source>
        <dbReference type="ARBA" id="ARBA00008345"/>
    </source>
</evidence>
<evidence type="ECO:0000313" key="9">
    <source>
        <dbReference type="EMBL" id="KIZ02653.1"/>
    </source>
</evidence>
<keyword evidence="6" id="KW-0456">Lyase</keyword>
<dbReference type="InterPro" id="IPR021196">
    <property type="entry name" value="PdxT/SNO_CS"/>
</dbReference>
<dbReference type="PANTHER" id="PTHR31559:SF0">
    <property type="entry name" value="PYRIDOXAL 5'-PHOSPHATE SYNTHASE SUBUNIT SNO1-RELATED"/>
    <property type="match status" value="1"/>
</dbReference>
<dbReference type="EC" id="3.5.1.2" evidence="2"/>
<reference evidence="9 10" key="1">
    <citation type="journal article" date="2013" name="BMC Genomics">
        <title>Reconstruction of the lipid metabolism for the microalga Monoraphidium neglectum from its genome sequence reveals characteristics suitable for biofuel production.</title>
        <authorList>
            <person name="Bogen C."/>
            <person name="Al-Dilaimi A."/>
            <person name="Albersmeier A."/>
            <person name="Wichmann J."/>
            <person name="Grundmann M."/>
            <person name="Rupp O."/>
            <person name="Lauersen K.J."/>
            <person name="Blifernez-Klassen O."/>
            <person name="Kalinowski J."/>
            <person name="Goesmann A."/>
            <person name="Mussgnug J.H."/>
            <person name="Kruse O."/>
        </authorList>
    </citation>
    <scope>NUCLEOTIDE SEQUENCE [LARGE SCALE GENOMIC DNA]</scope>
    <source>
        <strain evidence="9 10">SAG 48.87</strain>
    </source>
</reference>
<dbReference type="Pfam" id="PF01174">
    <property type="entry name" value="SNO"/>
    <property type="match status" value="1"/>
</dbReference>
<dbReference type="STRING" id="145388.A0A0D2JV35"/>
<dbReference type="GO" id="GO:1903600">
    <property type="term" value="C:glutaminase complex"/>
    <property type="evidence" value="ECO:0007669"/>
    <property type="project" value="TreeGrafter"/>
</dbReference>
<keyword evidence="9" id="KW-0808">Transferase</keyword>